<accession>A0AA87YSZ5</accession>
<organism evidence="2 3">
    <name type="scientific">Ficus carica</name>
    <name type="common">Common fig</name>
    <dbReference type="NCBI Taxonomy" id="3494"/>
    <lineage>
        <taxon>Eukaryota</taxon>
        <taxon>Viridiplantae</taxon>
        <taxon>Streptophyta</taxon>
        <taxon>Embryophyta</taxon>
        <taxon>Tracheophyta</taxon>
        <taxon>Spermatophyta</taxon>
        <taxon>Magnoliopsida</taxon>
        <taxon>eudicotyledons</taxon>
        <taxon>Gunneridae</taxon>
        <taxon>Pentapetalae</taxon>
        <taxon>rosids</taxon>
        <taxon>fabids</taxon>
        <taxon>Rosales</taxon>
        <taxon>Moraceae</taxon>
        <taxon>Ficeae</taxon>
        <taxon>Ficus</taxon>
    </lineage>
</organism>
<proteinExistence type="predicted"/>
<evidence type="ECO:0000313" key="3">
    <source>
        <dbReference type="Proteomes" id="UP001187192"/>
    </source>
</evidence>
<gene>
    <name evidence="2" type="ORF">TIFTF001_040214</name>
</gene>
<sequence>MCATKPNSARAKSCNYSSRLQRQLLEQQQEMNRLQEVPQVPVANQGDPWNLEVPPAPVAPAGHKRTSLRGMYYNRETHAAQQDEFNDIKQGSMTVLEAVKKFEKLACLCPKLVPNKIEKVRRLMKMFHTDIAKQMNAGSSPPTIVANCISRAIRAENWINQDKETR</sequence>
<protein>
    <recommendedName>
        <fullName evidence="1">Retrotransposon gag domain-containing protein</fullName>
    </recommendedName>
</protein>
<comment type="caution">
    <text evidence="2">The sequence shown here is derived from an EMBL/GenBank/DDBJ whole genome shotgun (WGS) entry which is preliminary data.</text>
</comment>
<dbReference type="Pfam" id="PF03732">
    <property type="entry name" value="Retrotrans_gag"/>
    <property type="match status" value="1"/>
</dbReference>
<dbReference type="EMBL" id="BTGU01001374">
    <property type="protein sequence ID" value="GMN22263.1"/>
    <property type="molecule type" value="Genomic_DNA"/>
</dbReference>
<evidence type="ECO:0000313" key="2">
    <source>
        <dbReference type="EMBL" id="GMN22263.1"/>
    </source>
</evidence>
<keyword evidence="3" id="KW-1185">Reference proteome</keyword>
<dbReference type="AlphaFoldDB" id="A0AA87YSZ5"/>
<feature type="domain" description="Retrotransposon gag" evidence="1">
    <location>
        <begin position="66"/>
        <end position="124"/>
    </location>
</feature>
<dbReference type="InterPro" id="IPR005162">
    <property type="entry name" value="Retrotrans_gag_dom"/>
</dbReference>
<name>A0AA87YSZ5_FICCA</name>
<evidence type="ECO:0000259" key="1">
    <source>
        <dbReference type="Pfam" id="PF03732"/>
    </source>
</evidence>
<dbReference type="Proteomes" id="UP001187192">
    <property type="component" value="Unassembled WGS sequence"/>
</dbReference>
<reference evidence="2" key="1">
    <citation type="submission" date="2023-07" db="EMBL/GenBank/DDBJ databases">
        <title>draft genome sequence of fig (Ficus carica).</title>
        <authorList>
            <person name="Takahashi T."/>
            <person name="Nishimura K."/>
        </authorList>
    </citation>
    <scope>NUCLEOTIDE SEQUENCE</scope>
</reference>